<dbReference type="Pfam" id="PF02075">
    <property type="entry name" value="RuvC"/>
    <property type="match status" value="1"/>
</dbReference>
<dbReference type="RefSeq" id="WP_086034045.1">
    <property type="nucleotide sequence ID" value="NZ_MDSU01000018.1"/>
</dbReference>
<keyword evidence="9" id="KW-0238">DNA-binding</keyword>
<dbReference type="EMBL" id="MDSU01000018">
    <property type="protein sequence ID" value="OSS41819.1"/>
    <property type="molecule type" value="Genomic_DNA"/>
</dbReference>
<dbReference type="GO" id="GO:0003677">
    <property type="term" value="F:DNA binding"/>
    <property type="evidence" value="ECO:0007669"/>
    <property type="project" value="UniProtKB-KW"/>
</dbReference>
<dbReference type="AlphaFoldDB" id="A0A1X4XW98"/>
<sequence length="162" mass="18105">MKNLIILGIDPGSKTTAFGIVDCLNKTFHYDFIRLQNIKNFDDKIHAVFAKTQEVIENYDISEVAIEDVFYSVNIKSSLKLSEVKGSILAAVKNAHINIVHYSTREIKQAISGYGAASKTQLKFIVEKIFNTKLDKLPLDVSDAISIALAHCSYKHTTSRIN</sequence>
<keyword evidence="3" id="KW-0540">Nuclease</keyword>
<keyword evidence="11" id="KW-0234">DNA repair</keyword>
<keyword evidence="4" id="KW-0479">Metal-binding</keyword>
<dbReference type="Proteomes" id="UP000194141">
    <property type="component" value="Unassembled WGS sequence"/>
</dbReference>
<evidence type="ECO:0000256" key="10">
    <source>
        <dbReference type="ARBA" id="ARBA00023172"/>
    </source>
</evidence>
<dbReference type="SUPFAM" id="SSF53098">
    <property type="entry name" value="Ribonuclease H-like"/>
    <property type="match status" value="1"/>
</dbReference>
<evidence type="ECO:0000256" key="2">
    <source>
        <dbReference type="ARBA" id="ARBA00022490"/>
    </source>
</evidence>
<keyword evidence="14" id="KW-1185">Reference proteome</keyword>
<dbReference type="GO" id="GO:0006281">
    <property type="term" value="P:DNA repair"/>
    <property type="evidence" value="ECO:0007669"/>
    <property type="project" value="UniProtKB-KW"/>
</dbReference>
<keyword evidence="6" id="KW-0227">DNA damage</keyword>
<dbReference type="STRING" id="1562698.DESAMIL20_1372"/>
<dbReference type="CDD" id="cd16962">
    <property type="entry name" value="RuvC"/>
    <property type="match status" value="1"/>
</dbReference>
<protein>
    <recommendedName>
        <fullName evidence="12">Crossover junction endodeoxyribonuclease RuvC</fullName>
        <ecNumber evidence="12">3.1.21.10</ecNumber>
    </recommendedName>
</protein>
<evidence type="ECO:0000256" key="8">
    <source>
        <dbReference type="ARBA" id="ARBA00022842"/>
    </source>
</evidence>
<dbReference type="InterPro" id="IPR012337">
    <property type="entry name" value="RNaseH-like_sf"/>
</dbReference>
<keyword evidence="5" id="KW-0255">Endonuclease</keyword>
<organism evidence="13 14">
    <name type="scientific">Desulfurella amilsii</name>
    <dbReference type="NCBI Taxonomy" id="1562698"/>
    <lineage>
        <taxon>Bacteria</taxon>
        <taxon>Pseudomonadati</taxon>
        <taxon>Campylobacterota</taxon>
        <taxon>Desulfurellia</taxon>
        <taxon>Desulfurellales</taxon>
        <taxon>Desulfurellaceae</taxon>
        <taxon>Desulfurella</taxon>
    </lineage>
</organism>
<proteinExistence type="inferred from homology"/>
<keyword evidence="8" id="KW-0460">Magnesium</keyword>
<dbReference type="InterPro" id="IPR036397">
    <property type="entry name" value="RNaseH_sf"/>
</dbReference>
<dbReference type="PANTHER" id="PTHR30194:SF3">
    <property type="entry name" value="CROSSOVER JUNCTION ENDODEOXYRIBONUCLEASE RUVC"/>
    <property type="match status" value="1"/>
</dbReference>
<comment type="caution">
    <text evidence="13">The sequence shown here is derived from an EMBL/GenBank/DDBJ whole genome shotgun (WGS) entry which is preliminary data.</text>
</comment>
<evidence type="ECO:0000256" key="9">
    <source>
        <dbReference type="ARBA" id="ARBA00023125"/>
    </source>
</evidence>
<dbReference type="Gene3D" id="3.30.420.10">
    <property type="entry name" value="Ribonuclease H-like superfamily/Ribonuclease H"/>
    <property type="match status" value="1"/>
</dbReference>
<evidence type="ECO:0000256" key="3">
    <source>
        <dbReference type="ARBA" id="ARBA00022722"/>
    </source>
</evidence>
<keyword evidence="2" id="KW-0963">Cytoplasm</keyword>
<dbReference type="GO" id="GO:0008821">
    <property type="term" value="F:crossover junction DNA endonuclease activity"/>
    <property type="evidence" value="ECO:0007669"/>
    <property type="project" value="UniProtKB-UniRule"/>
</dbReference>
<keyword evidence="7 13" id="KW-0378">Hydrolase</keyword>
<dbReference type="EC" id="3.1.21.10" evidence="12"/>
<evidence type="ECO:0000256" key="7">
    <source>
        <dbReference type="ARBA" id="ARBA00022801"/>
    </source>
</evidence>
<accession>A0A1X4XW98</accession>
<dbReference type="PANTHER" id="PTHR30194">
    <property type="entry name" value="CROSSOVER JUNCTION ENDODEOXYRIBONUCLEASE RUVC"/>
    <property type="match status" value="1"/>
</dbReference>
<evidence type="ECO:0000256" key="6">
    <source>
        <dbReference type="ARBA" id="ARBA00022763"/>
    </source>
</evidence>
<dbReference type="GO" id="GO:0006310">
    <property type="term" value="P:DNA recombination"/>
    <property type="evidence" value="ECO:0007669"/>
    <property type="project" value="UniProtKB-UniRule"/>
</dbReference>
<dbReference type="NCBIfam" id="TIGR00228">
    <property type="entry name" value="ruvC"/>
    <property type="match status" value="1"/>
</dbReference>
<keyword evidence="10" id="KW-0233">DNA recombination</keyword>
<evidence type="ECO:0000313" key="14">
    <source>
        <dbReference type="Proteomes" id="UP000194141"/>
    </source>
</evidence>
<dbReference type="PRINTS" id="PR00696">
    <property type="entry name" value="RSOLVASERUVC"/>
</dbReference>
<reference evidence="13 14" key="1">
    <citation type="journal article" date="2017" name="Front. Microbiol.">
        <title>Genome Sequence of Desulfurella amilsii Strain TR1 and Comparative Genomics of Desulfurellaceae Family.</title>
        <authorList>
            <person name="Florentino A.P."/>
            <person name="Stams A.J."/>
            <person name="Sanchez-Andrea I."/>
        </authorList>
    </citation>
    <scope>NUCLEOTIDE SEQUENCE [LARGE SCALE GENOMIC DNA]</scope>
    <source>
        <strain evidence="13 14">TR1</strain>
    </source>
</reference>
<evidence type="ECO:0000256" key="11">
    <source>
        <dbReference type="ARBA" id="ARBA00023204"/>
    </source>
</evidence>
<dbReference type="InterPro" id="IPR002176">
    <property type="entry name" value="X-over_junc_endoDNase_RuvC"/>
</dbReference>
<evidence type="ECO:0000313" key="13">
    <source>
        <dbReference type="EMBL" id="OSS41819.1"/>
    </source>
</evidence>
<gene>
    <name evidence="13" type="ORF">DESAMIL20_1372</name>
</gene>
<evidence type="ECO:0000256" key="5">
    <source>
        <dbReference type="ARBA" id="ARBA00022759"/>
    </source>
</evidence>
<dbReference type="GO" id="GO:0046872">
    <property type="term" value="F:metal ion binding"/>
    <property type="evidence" value="ECO:0007669"/>
    <property type="project" value="UniProtKB-KW"/>
</dbReference>
<dbReference type="OrthoDB" id="9805499at2"/>
<evidence type="ECO:0000256" key="12">
    <source>
        <dbReference type="NCBIfam" id="TIGR00228"/>
    </source>
</evidence>
<name>A0A1X4XW98_9BACT</name>
<comment type="similarity">
    <text evidence="1">Belongs to the RuvC family.</text>
</comment>
<evidence type="ECO:0000256" key="1">
    <source>
        <dbReference type="ARBA" id="ARBA00009518"/>
    </source>
</evidence>
<evidence type="ECO:0000256" key="4">
    <source>
        <dbReference type="ARBA" id="ARBA00022723"/>
    </source>
</evidence>